<organism evidence="3 4">
    <name type="scientific">Streptomyces polychromogenes</name>
    <dbReference type="NCBI Taxonomy" id="67342"/>
    <lineage>
        <taxon>Bacteria</taxon>
        <taxon>Bacillati</taxon>
        <taxon>Actinomycetota</taxon>
        <taxon>Actinomycetes</taxon>
        <taxon>Kitasatosporales</taxon>
        <taxon>Streptomycetaceae</taxon>
        <taxon>Streptomyces</taxon>
    </lineage>
</organism>
<feature type="compositionally biased region" description="Basic and acidic residues" evidence="1">
    <location>
        <begin position="620"/>
        <end position="631"/>
    </location>
</feature>
<feature type="transmembrane region" description="Helical" evidence="2">
    <location>
        <begin position="207"/>
        <end position="225"/>
    </location>
</feature>
<feature type="region of interest" description="Disordered" evidence="1">
    <location>
        <begin position="1"/>
        <end position="21"/>
    </location>
</feature>
<reference evidence="4" key="1">
    <citation type="journal article" date="2019" name="Int. J. Syst. Evol. Microbiol.">
        <title>The Global Catalogue of Microorganisms (GCM) 10K type strain sequencing project: providing services to taxonomists for standard genome sequencing and annotation.</title>
        <authorList>
            <consortium name="The Broad Institute Genomics Platform"/>
            <consortium name="The Broad Institute Genome Sequencing Center for Infectious Disease"/>
            <person name="Wu L."/>
            <person name="Ma J."/>
        </authorList>
    </citation>
    <scope>NUCLEOTIDE SEQUENCE [LARGE SCALE GENOMIC DNA]</scope>
    <source>
        <strain evidence="4">JCM 4505</strain>
    </source>
</reference>
<comment type="caution">
    <text evidence="3">The sequence shown here is derived from an EMBL/GenBank/DDBJ whole genome shotgun (WGS) entry which is preliminary data.</text>
</comment>
<evidence type="ECO:0000313" key="3">
    <source>
        <dbReference type="EMBL" id="GAA0323613.1"/>
    </source>
</evidence>
<accession>A0ABP3FS72</accession>
<evidence type="ECO:0000256" key="1">
    <source>
        <dbReference type="SAM" id="MobiDB-lite"/>
    </source>
</evidence>
<sequence>MRRSAKPRGTAKDGPPSLRNRVKGVGRAARAGAFVVLALIALTLATPGTASADFACQFTGDDAYELDTPGANGESVFPAVNQWEDKGQRAKNLNDTTGMVTGAVNMPRPANEYTLYEMNGVRGLYWSGTQRDRGDASQTDSWWDASGADDCRIMDFVNNGIANVVFDGTKILTRIAISIKEFASNPSPLSGLYKSRDSVVDRLRENVFVPAVPVMITLTGIWVFGKWRKEQMREAWSGVGWAALTTVAVVVLLTGGNYDKFINEADSGIAQANALLTEKVLGAMSGEIQSPCDLPTNAPNRGVRISSCAMYDTLAFRPWALGQFGEGGTDCIFKNKDKGGGRVEGGVCHPADPGRECKMYGTGARCEDLRVRQVVSQSMTNKDVTAKTEERSKYKEEWYSIRQDIAGGKGNDEDAPDRAIYPVSFTEWAGKGAGNRIGLAVYSLIAALIVGIMVIVLSALTLLWHAVTLIMIIMLPLIASIGIHPSQQKLLKGWLQTFIHSFVLRAGFGVILTVLLVLYQMILPAKISLGMQLLMLLLVTVAVVMMLKKLLSGAYSPQIAGAQDALGVGDMANTVSGKLGQYASGAATGAAKKTGRVVAAGTAKAGKKGTLGALRAYDNKANDGRWQKEGKLSTPQPSKREQRKTQYQTAEVQKDQLEEQYKTLEAKRERQAAAAEQDQITGRLVGGGTLSAHVHRPRPAPPLPAAASTPAVPAQQEPRTPTGRTSAPEPGPVRRQPQAPVPDPRRAPTQPSQPQPQTPPPAQRDGEGGHGRVSE</sequence>
<dbReference type="EMBL" id="BAAABV010000032">
    <property type="protein sequence ID" value="GAA0323613.1"/>
    <property type="molecule type" value="Genomic_DNA"/>
</dbReference>
<feature type="compositionally biased region" description="Low complexity" evidence="1">
    <location>
        <begin position="705"/>
        <end position="714"/>
    </location>
</feature>
<feature type="transmembrane region" description="Helical" evidence="2">
    <location>
        <begin position="502"/>
        <end position="523"/>
    </location>
</feature>
<feature type="transmembrane region" description="Helical" evidence="2">
    <location>
        <begin position="437"/>
        <end position="456"/>
    </location>
</feature>
<feature type="region of interest" description="Disordered" evidence="1">
    <location>
        <begin position="689"/>
        <end position="775"/>
    </location>
</feature>
<protein>
    <recommendedName>
        <fullName evidence="5">TrbL/VirB6 plasmid conjugal transfer protein</fullName>
    </recommendedName>
</protein>
<evidence type="ECO:0000313" key="4">
    <source>
        <dbReference type="Proteomes" id="UP001501867"/>
    </source>
</evidence>
<evidence type="ECO:0008006" key="5">
    <source>
        <dbReference type="Google" id="ProtNLM"/>
    </source>
</evidence>
<dbReference type="Proteomes" id="UP001501867">
    <property type="component" value="Unassembled WGS sequence"/>
</dbReference>
<feature type="transmembrane region" description="Helical" evidence="2">
    <location>
        <begin position="529"/>
        <end position="547"/>
    </location>
</feature>
<proteinExistence type="predicted"/>
<keyword evidence="2" id="KW-0812">Transmembrane</keyword>
<evidence type="ECO:0000256" key="2">
    <source>
        <dbReference type="SAM" id="Phobius"/>
    </source>
</evidence>
<keyword evidence="4" id="KW-1185">Reference proteome</keyword>
<feature type="transmembrane region" description="Helical" evidence="2">
    <location>
        <begin position="462"/>
        <end position="481"/>
    </location>
</feature>
<feature type="compositionally biased region" description="Basic and acidic residues" evidence="1">
    <location>
        <begin position="764"/>
        <end position="775"/>
    </location>
</feature>
<keyword evidence="2" id="KW-1133">Transmembrane helix</keyword>
<feature type="compositionally biased region" description="Pro residues" evidence="1">
    <location>
        <begin position="751"/>
        <end position="762"/>
    </location>
</feature>
<feature type="region of interest" description="Disordered" evidence="1">
    <location>
        <begin position="620"/>
        <end position="650"/>
    </location>
</feature>
<keyword evidence="2" id="KW-0472">Membrane</keyword>
<name>A0ABP3FS72_9ACTN</name>
<gene>
    <name evidence="3" type="ORF">GCM10010302_73480</name>
</gene>